<dbReference type="CDD" id="cd06661">
    <property type="entry name" value="GGCT_like"/>
    <property type="match status" value="1"/>
</dbReference>
<dbReference type="EMBL" id="FCNW02000071">
    <property type="protein sequence ID" value="SAL65836.1"/>
    <property type="molecule type" value="Genomic_DNA"/>
</dbReference>
<name>A0A158JAG7_9BURK</name>
<evidence type="ECO:0000313" key="1">
    <source>
        <dbReference type="EMBL" id="SAL65836.1"/>
    </source>
</evidence>
<reference evidence="1" key="1">
    <citation type="submission" date="2016-01" db="EMBL/GenBank/DDBJ databases">
        <authorList>
            <person name="Peeters C."/>
        </authorList>
    </citation>
    <scope>NUCLEOTIDE SEQUENCE [LARGE SCALE GENOMIC DNA]</scope>
    <source>
        <strain evidence="1">LMG 22934</strain>
    </source>
</reference>
<dbReference type="Proteomes" id="UP000054977">
    <property type="component" value="Unassembled WGS sequence"/>
</dbReference>
<keyword evidence="2" id="KW-1185">Reference proteome</keyword>
<accession>A0A158JAG7</accession>
<dbReference type="InterPro" id="IPR013024">
    <property type="entry name" value="GGCT-like"/>
</dbReference>
<organism evidence="1 2">
    <name type="scientific">Caballeronia humi</name>
    <dbReference type="NCBI Taxonomy" id="326474"/>
    <lineage>
        <taxon>Bacteria</taxon>
        <taxon>Pseudomonadati</taxon>
        <taxon>Pseudomonadota</taxon>
        <taxon>Betaproteobacteria</taxon>
        <taxon>Burkholderiales</taxon>
        <taxon>Burkholderiaceae</taxon>
        <taxon>Caballeronia</taxon>
    </lineage>
</organism>
<comment type="caution">
    <text evidence="1">The sequence shown here is derived from an EMBL/GenBank/DDBJ whole genome shotgun (WGS) entry which is preliminary data.</text>
</comment>
<protein>
    <recommendedName>
        <fullName evidence="3">Gamma-glutamylcyclotransferase</fullName>
    </recommendedName>
</protein>
<dbReference type="SUPFAM" id="SSF110857">
    <property type="entry name" value="Gamma-glutamyl cyclotransferase-like"/>
    <property type="match status" value="1"/>
</dbReference>
<dbReference type="STRING" id="326474.AWB65_06246"/>
<proteinExistence type="predicted"/>
<dbReference type="AlphaFoldDB" id="A0A158JAG7"/>
<evidence type="ECO:0000313" key="2">
    <source>
        <dbReference type="Proteomes" id="UP000054977"/>
    </source>
</evidence>
<evidence type="ECO:0008006" key="3">
    <source>
        <dbReference type="Google" id="ProtNLM"/>
    </source>
</evidence>
<sequence length="308" mass="33229">MANFATERTGPRFWRTQLPCGSGKAIISGNALAGDLTMSSMAGFRGFVAALALVVGVAAHAETTDFWGTRIPDQPTQFIFGYGSLINTPSRDATAGKPVAAIPVRVSAAFGYVRSWSDRAGSGFTALGLRHPFEGEAPMTINGVIYPVAGNDMSAFDAREKGYVRVEVPRALIEAVSWQSMPAQGTVWVYVPKAEGKAPGEGLPVPDAKFPLVESYIDVVIEGGLEYGPDFAREIIETTRDWSPYWLNDRTLARRPWVFDKQFAAIDALLAKSAPCFAQRAFSEDYAAASAAIAKRKGDVCVREAHGR</sequence>
<dbReference type="InterPro" id="IPR036568">
    <property type="entry name" value="GGCT-like_sf"/>
</dbReference>
<gene>
    <name evidence="1" type="ORF">AWB65_06246</name>
</gene>